<keyword evidence="3 6" id="KW-1133">Transmembrane helix</keyword>
<dbReference type="PANTHER" id="PTHR31234">
    <property type="entry name" value="LATE EMBRYOGENESIS ABUNDANT (LEA) HYDROXYPROLINE-RICH GLYCOPROTEIN FAMILY"/>
    <property type="match status" value="1"/>
</dbReference>
<dbReference type="Pfam" id="PF03168">
    <property type="entry name" value="LEA_2"/>
    <property type="match status" value="1"/>
</dbReference>
<evidence type="ECO:0000256" key="3">
    <source>
        <dbReference type="ARBA" id="ARBA00022989"/>
    </source>
</evidence>
<evidence type="ECO:0000256" key="6">
    <source>
        <dbReference type="SAM" id="Phobius"/>
    </source>
</evidence>
<comment type="caution">
    <text evidence="8">The sequence shown here is derived from an EMBL/GenBank/DDBJ whole genome shotgun (WGS) entry which is preliminary data.</text>
</comment>
<keyword evidence="2 6" id="KW-0812">Transmembrane</keyword>
<evidence type="ECO:0000256" key="2">
    <source>
        <dbReference type="ARBA" id="ARBA00022692"/>
    </source>
</evidence>
<keyword evidence="4 6" id="KW-0472">Membrane</keyword>
<evidence type="ECO:0000256" key="4">
    <source>
        <dbReference type="ARBA" id="ARBA00023136"/>
    </source>
</evidence>
<evidence type="ECO:0000256" key="5">
    <source>
        <dbReference type="SAM" id="MobiDB-lite"/>
    </source>
</evidence>
<name>A0AAV6KW24_9ERIC</name>
<dbReference type="PANTHER" id="PTHR31234:SF55">
    <property type="entry name" value="LATE EMBRYOGENESIS ABUNDANT (LEA) HYDROXYPROLINE-RICH GLYCOPROTEIN FAMILY"/>
    <property type="match status" value="1"/>
</dbReference>
<comment type="subcellular location">
    <subcellularLocation>
        <location evidence="1">Membrane</location>
        <topology evidence="1">Single-pass membrane protein</topology>
    </subcellularLocation>
</comment>
<sequence length="263" mass="29174">MGGAATDDQSKQAPNPYPPPPIYSNSYPTHPPPPYQPYPPPYAFAAPPPAAYYSNPHNYPPVVYQESTTGHLTFAKFLLTTMTFLLVGTCVVSFLTWLIFGSLTPDFSVKSLSVPSFNVSDSLLTAAWDVNVTVKNSNEKLDVFFERLEGVIVYEDTVLGLADTDPFHLSPKGEVVFEMKASTNDLQQESFAGSYRGLVEDRRRGRVSFGVRMAADATLRSGTLWRRQLRLRVFCEDLEVKFDGPTGPGKLEDGTQKECLIYV</sequence>
<organism evidence="8 9">
    <name type="scientific">Rhododendron griersonianum</name>
    <dbReference type="NCBI Taxonomy" id="479676"/>
    <lineage>
        <taxon>Eukaryota</taxon>
        <taxon>Viridiplantae</taxon>
        <taxon>Streptophyta</taxon>
        <taxon>Embryophyta</taxon>
        <taxon>Tracheophyta</taxon>
        <taxon>Spermatophyta</taxon>
        <taxon>Magnoliopsida</taxon>
        <taxon>eudicotyledons</taxon>
        <taxon>Gunneridae</taxon>
        <taxon>Pentapetalae</taxon>
        <taxon>asterids</taxon>
        <taxon>Ericales</taxon>
        <taxon>Ericaceae</taxon>
        <taxon>Ericoideae</taxon>
        <taxon>Rhodoreae</taxon>
        <taxon>Rhododendron</taxon>
    </lineage>
</organism>
<dbReference type="Proteomes" id="UP000823749">
    <property type="component" value="Chromosome 3"/>
</dbReference>
<feature type="transmembrane region" description="Helical" evidence="6">
    <location>
        <begin position="77"/>
        <end position="100"/>
    </location>
</feature>
<evidence type="ECO:0000313" key="8">
    <source>
        <dbReference type="EMBL" id="KAG5556444.1"/>
    </source>
</evidence>
<dbReference type="GO" id="GO:0098542">
    <property type="term" value="P:defense response to other organism"/>
    <property type="evidence" value="ECO:0007669"/>
    <property type="project" value="InterPro"/>
</dbReference>
<reference evidence="8" key="1">
    <citation type="submission" date="2020-08" db="EMBL/GenBank/DDBJ databases">
        <title>Plant Genome Project.</title>
        <authorList>
            <person name="Zhang R.-G."/>
        </authorList>
    </citation>
    <scope>NUCLEOTIDE SEQUENCE</scope>
    <source>
        <strain evidence="8">WSP0</strain>
        <tissue evidence="8">Leaf</tissue>
    </source>
</reference>
<evidence type="ECO:0000313" key="9">
    <source>
        <dbReference type="Proteomes" id="UP000823749"/>
    </source>
</evidence>
<dbReference type="InterPro" id="IPR004864">
    <property type="entry name" value="LEA_2"/>
</dbReference>
<evidence type="ECO:0000259" key="7">
    <source>
        <dbReference type="Pfam" id="PF03168"/>
    </source>
</evidence>
<dbReference type="AlphaFoldDB" id="A0AAV6KW24"/>
<feature type="domain" description="Late embryogenesis abundant protein LEA-2 subgroup" evidence="7">
    <location>
        <begin position="132"/>
        <end position="235"/>
    </location>
</feature>
<dbReference type="InterPro" id="IPR044839">
    <property type="entry name" value="NDR1-like"/>
</dbReference>
<feature type="region of interest" description="Disordered" evidence="5">
    <location>
        <begin position="1"/>
        <end position="34"/>
    </location>
</feature>
<evidence type="ECO:0000256" key="1">
    <source>
        <dbReference type="ARBA" id="ARBA00004167"/>
    </source>
</evidence>
<keyword evidence="9" id="KW-1185">Reference proteome</keyword>
<accession>A0AAV6KW24</accession>
<protein>
    <recommendedName>
        <fullName evidence="7">Late embryogenesis abundant protein LEA-2 subgroup domain-containing protein</fullName>
    </recommendedName>
</protein>
<proteinExistence type="predicted"/>
<gene>
    <name evidence="8" type="ORF">RHGRI_006892</name>
</gene>
<dbReference type="GO" id="GO:0005886">
    <property type="term" value="C:plasma membrane"/>
    <property type="evidence" value="ECO:0007669"/>
    <property type="project" value="TreeGrafter"/>
</dbReference>
<dbReference type="EMBL" id="JACTNZ010000003">
    <property type="protein sequence ID" value="KAG5556444.1"/>
    <property type="molecule type" value="Genomic_DNA"/>
</dbReference>